<dbReference type="EMBL" id="NBIV01000020">
    <property type="protein sequence ID" value="PXF47769.1"/>
    <property type="molecule type" value="Genomic_DNA"/>
</dbReference>
<dbReference type="SUPFAM" id="SSF50182">
    <property type="entry name" value="Sm-like ribonucleoproteins"/>
    <property type="match status" value="1"/>
</dbReference>
<dbReference type="Proteomes" id="UP000247409">
    <property type="component" value="Unassembled WGS sequence"/>
</dbReference>
<dbReference type="GO" id="GO:0000932">
    <property type="term" value="C:P-body"/>
    <property type="evidence" value="ECO:0007669"/>
    <property type="project" value="UniProtKB-SubCell"/>
</dbReference>
<gene>
    <name evidence="6" type="primary">LSM1</name>
    <name evidence="8" type="ORF">BWQ96_02451</name>
</gene>
<evidence type="ECO:0000313" key="8">
    <source>
        <dbReference type="EMBL" id="PXF47769.1"/>
    </source>
</evidence>
<sequence>MDDFMSSKPAVQSSSSNLSAFKLPGAASLYEQLDKLVLVCLRDGRNFFGWLRSFDQYANLVLDNTVERLTVNNMYADVPMGIFVIRGENVMLLGEVDEEKELKVGESMTQVSEKEIRKVIAKVNENGTLTKAGNVLEWPIPEEF</sequence>
<dbReference type="Pfam" id="PF01423">
    <property type="entry name" value="LSM"/>
    <property type="match status" value="1"/>
</dbReference>
<evidence type="ECO:0000256" key="4">
    <source>
        <dbReference type="ARBA" id="ARBA00022884"/>
    </source>
</evidence>
<feature type="domain" description="Sm" evidence="7">
    <location>
        <begin position="24"/>
        <end position="99"/>
    </location>
</feature>
<evidence type="ECO:0000256" key="3">
    <source>
        <dbReference type="ARBA" id="ARBA00022664"/>
    </source>
</evidence>
<dbReference type="AlphaFoldDB" id="A0A2V3J096"/>
<evidence type="ECO:0000256" key="5">
    <source>
        <dbReference type="ARBA" id="ARBA00023274"/>
    </source>
</evidence>
<name>A0A2V3J096_9FLOR</name>
<dbReference type="PROSITE" id="PS52002">
    <property type="entry name" value="SM"/>
    <property type="match status" value="1"/>
</dbReference>
<keyword evidence="9" id="KW-1185">Reference proteome</keyword>
<evidence type="ECO:0000259" key="7">
    <source>
        <dbReference type="PROSITE" id="PS52002"/>
    </source>
</evidence>
<dbReference type="CDD" id="cd01728">
    <property type="entry name" value="LSm1"/>
    <property type="match status" value="1"/>
</dbReference>
<dbReference type="GO" id="GO:1990726">
    <property type="term" value="C:Lsm1-7-Pat1 complex"/>
    <property type="evidence" value="ECO:0007669"/>
    <property type="project" value="TreeGrafter"/>
</dbReference>
<comment type="similarity">
    <text evidence="1 6">Belongs to the snRNP Sm proteins family.</text>
</comment>
<dbReference type="OrthoDB" id="10263346at2759"/>
<organism evidence="8 9">
    <name type="scientific">Gracilariopsis chorda</name>
    <dbReference type="NCBI Taxonomy" id="448386"/>
    <lineage>
        <taxon>Eukaryota</taxon>
        <taxon>Rhodophyta</taxon>
        <taxon>Florideophyceae</taxon>
        <taxon>Rhodymeniophycidae</taxon>
        <taxon>Gracilariales</taxon>
        <taxon>Gracilariaceae</taxon>
        <taxon>Gracilariopsis</taxon>
    </lineage>
</organism>
<proteinExistence type="inferred from homology"/>
<dbReference type="PANTHER" id="PTHR15588:SF8">
    <property type="entry name" value="U6 SNRNA-ASSOCIATED SM-LIKE PROTEIN LSM1"/>
    <property type="match status" value="1"/>
</dbReference>
<dbReference type="GO" id="GO:1990904">
    <property type="term" value="C:ribonucleoprotein complex"/>
    <property type="evidence" value="ECO:0007669"/>
    <property type="project" value="UniProtKB-KW"/>
</dbReference>
<comment type="subunit">
    <text evidence="6">LSm subunits form a heteromer with a donut shape.</text>
</comment>
<accession>A0A2V3J096</accession>
<keyword evidence="5 6" id="KW-0687">Ribonucleoprotein</keyword>
<dbReference type="STRING" id="448386.A0A2V3J096"/>
<dbReference type="GO" id="GO:0003729">
    <property type="term" value="F:mRNA binding"/>
    <property type="evidence" value="ECO:0007669"/>
    <property type="project" value="TreeGrafter"/>
</dbReference>
<keyword evidence="4 6" id="KW-0694">RNA-binding</keyword>
<dbReference type="GO" id="GO:0006397">
    <property type="term" value="P:mRNA processing"/>
    <property type="evidence" value="ECO:0007669"/>
    <property type="project" value="UniProtKB-UniRule"/>
</dbReference>
<comment type="subcellular location">
    <subcellularLocation>
        <location evidence="6">Cytoplasm</location>
    </subcellularLocation>
    <subcellularLocation>
        <location evidence="6">Cytoplasm</location>
        <location evidence="6">P-body</location>
    </subcellularLocation>
</comment>
<evidence type="ECO:0000256" key="1">
    <source>
        <dbReference type="ARBA" id="ARBA00006850"/>
    </source>
</evidence>
<comment type="function">
    <text evidence="6">Probably involved with other LSm subunits in the general process of degradation of mRNAs.</text>
</comment>
<dbReference type="GO" id="GO:0000290">
    <property type="term" value="P:deadenylation-dependent decapping of nuclear-transcribed mRNA"/>
    <property type="evidence" value="ECO:0007669"/>
    <property type="project" value="TreeGrafter"/>
</dbReference>
<protein>
    <recommendedName>
        <fullName evidence="6">U6 snRNA-associated Sm-like protein LSm1</fullName>
    </recommendedName>
</protein>
<dbReference type="SMART" id="SM00651">
    <property type="entry name" value="Sm"/>
    <property type="match status" value="1"/>
</dbReference>
<dbReference type="InterPro" id="IPR034104">
    <property type="entry name" value="Lsm1"/>
</dbReference>
<dbReference type="PANTHER" id="PTHR15588">
    <property type="entry name" value="LSM1"/>
    <property type="match status" value="1"/>
</dbReference>
<comment type="caution">
    <text evidence="8">The sequence shown here is derived from an EMBL/GenBank/DDBJ whole genome shotgun (WGS) entry which is preliminary data.</text>
</comment>
<evidence type="ECO:0000256" key="2">
    <source>
        <dbReference type="ARBA" id="ARBA00022490"/>
    </source>
</evidence>
<evidence type="ECO:0000313" key="9">
    <source>
        <dbReference type="Proteomes" id="UP000247409"/>
    </source>
</evidence>
<keyword evidence="3 6" id="KW-0507">mRNA processing</keyword>
<reference evidence="8 9" key="1">
    <citation type="journal article" date="2018" name="Mol. Biol. Evol.">
        <title>Analysis of the draft genome of the red seaweed Gracilariopsis chorda provides insights into genome size evolution in Rhodophyta.</title>
        <authorList>
            <person name="Lee J."/>
            <person name="Yang E.C."/>
            <person name="Graf L."/>
            <person name="Yang J.H."/>
            <person name="Qiu H."/>
            <person name="Zel Zion U."/>
            <person name="Chan C.X."/>
            <person name="Stephens T.G."/>
            <person name="Weber A.P.M."/>
            <person name="Boo G.H."/>
            <person name="Boo S.M."/>
            <person name="Kim K.M."/>
            <person name="Shin Y."/>
            <person name="Jung M."/>
            <person name="Lee S.J."/>
            <person name="Yim H.S."/>
            <person name="Lee J.H."/>
            <person name="Bhattacharya D."/>
            <person name="Yoon H.S."/>
        </authorList>
    </citation>
    <scope>NUCLEOTIDE SEQUENCE [LARGE SCALE GENOMIC DNA]</scope>
    <source>
        <strain evidence="8 9">SKKU-2015</strain>
        <tissue evidence="8">Whole body</tissue>
    </source>
</reference>
<keyword evidence="2 6" id="KW-0963">Cytoplasm</keyword>
<evidence type="ECO:0000256" key="6">
    <source>
        <dbReference type="RuleBase" id="RU365047"/>
    </source>
</evidence>
<dbReference type="Gene3D" id="2.30.30.100">
    <property type="match status" value="1"/>
</dbReference>
<dbReference type="InterPro" id="IPR047575">
    <property type="entry name" value="Sm"/>
</dbReference>
<dbReference type="InterPro" id="IPR044642">
    <property type="entry name" value="PTHR15588"/>
</dbReference>
<dbReference type="InterPro" id="IPR010920">
    <property type="entry name" value="LSM_dom_sf"/>
</dbReference>
<dbReference type="InterPro" id="IPR001163">
    <property type="entry name" value="Sm_dom_euk/arc"/>
</dbReference>